<organism evidence="2 3">
    <name type="scientific">Brevibacillus brevis (strain 47 / JCM 6285 / NBRC 100599)</name>
    <dbReference type="NCBI Taxonomy" id="358681"/>
    <lineage>
        <taxon>Bacteria</taxon>
        <taxon>Bacillati</taxon>
        <taxon>Bacillota</taxon>
        <taxon>Bacilli</taxon>
        <taxon>Bacillales</taxon>
        <taxon>Paenibacillaceae</taxon>
        <taxon>Brevibacillus</taxon>
    </lineage>
</organism>
<accession>C0Z7L1</accession>
<keyword evidence="3" id="KW-1185">Reference proteome</keyword>
<feature type="domain" description="Knr4/Smi1-like" evidence="1">
    <location>
        <begin position="7"/>
        <end position="106"/>
    </location>
</feature>
<sequence length="216" mass="25651">MKIDDLLPKIYKDLSKRGYTNERNFISFDDVNQNYLWFINLTWVPNEEIMQKEYESFHNLKMIPFAYTNGGDYWCFDLNQKDYIPIVCCYHDGAEGEYFAKTLEAALFRQILDFACNEFTDSEIEDDQSVVTGKKIILNWIRRLEEYFPNEWISELNNIVNNKDYVDSSPGYVVMISESKYDELVKKYIDFDLLDKKFIWTQEDTTKFFGGATSTE</sequence>
<reference evidence="2 3" key="1">
    <citation type="submission" date="2005-03" db="EMBL/GenBank/DDBJ databases">
        <title>Brevibacillus brevis strain 47, complete genome.</title>
        <authorList>
            <person name="Hosoyama A."/>
            <person name="Yamada R."/>
            <person name="Hongo Y."/>
            <person name="Terui Y."/>
            <person name="Ankai A."/>
            <person name="Masuyama W."/>
            <person name="Sekiguchi M."/>
            <person name="Takeda T."/>
            <person name="Asano K."/>
            <person name="Ohji S."/>
            <person name="Ichikawa N."/>
            <person name="Narita S."/>
            <person name="Aoki N."/>
            <person name="Miura H."/>
            <person name="Matsushita S."/>
            <person name="Sekigawa T."/>
            <person name="Yamagata H."/>
            <person name="Yoshikawa H."/>
            <person name="Udaka S."/>
            <person name="Tanikawa S."/>
            <person name="Fujita N."/>
        </authorList>
    </citation>
    <scope>NUCLEOTIDE SEQUENCE [LARGE SCALE GENOMIC DNA]</scope>
    <source>
        <strain evidence="3">47 / JCM 6285 / NBRC 100599</strain>
    </source>
</reference>
<dbReference type="SUPFAM" id="SSF160631">
    <property type="entry name" value="SMI1/KNR4-like"/>
    <property type="match status" value="1"/>
</dbReference>
<dbReference type="Pfam" id="PF09346">
    <property type="entry name" value="SMI1_KNR4"/>
    <property type="match status" value="1"/>
</dbReference>
<dbReference type="HOGENOM" id="CLU_1275671_0_0_9"/>
<evidence type="ECO:0000313" key="2">
    <source>
        <dbReference type="EMBL" id="BAH42254.1"/>
    </source>
</evidence>
<dbReference type="KEGG" id="bbe:BBR47_12770"/>
<protein>
    <recommendedName>
        <fullName evidence="1">Knr4/Smi1-like domain-containing protein</fullName>
    </recommendedName>
</protein>
<dbReference type="InterPro" id="IPR018958">
    <property type="entry name" value="Knr4/Smi1-like_dom"/>
</dbReference>
<dbReference type="EMBL" id="AP008955">
    <property type="protein sequence ID" value="BAH42254.1"/>
    <property type="molecule type" value="Genomic_DNA"/>
</dbReference>
<dbReference type="InterPro" id="IPR037883">
    <property type="entry name" value="Knr4/Smi1-like_sf"/>
</dbReference>
<evidence type="ECO:0000313" key="3">
    <source>
        <dbReference type="Proteomes" id="UP000001877"/>
    </source>
</evidence>
<dbReference type="eggNOG" id="ENOG5032WIK">
    <property type="taxonomic scope" value="Bacteria"/>
</dbReference>
<dbReference type="STRING" id="358681.BBR47_12770"/>
<dbReference type="AlphaFoldDB" id="C0Z7L1"/>
<dbReference type="RefSeq" id="WP_012685005.1">
    <property type="nucleotide sequence ID" value="NC_012491.1"/>
</dbReference>
<evidence type="ECO:0000259" key="1">
    <source>
        <dbReference type="Pfam" id="PF09346"/>
    </source>
</evidence>
<dbReference type="Proteomes" id="UP000001877">
    <property type="component" value="Chromosome"/>
</dbReference>
<gene>
    <name evidence="2" type="ordered locus">BBR47_12770</name>
</gene>
<name>C0Z7L1_BREBN</name>
<proteinExistence type="predicted"/>